<sequence length="399" mass="45266">MSIDKKLPVTVLSGYLGSGKTTILNHILNNRQGLRVAVIVNDLSEVNIDADLIKGSGGLSRTEEKLVEMSNGCICCTLREDLLREVVKLAKEQRFDYILIESTGVGEPVPVAQTFSYIDEEQGIDLTEFCKLDCMVTVVDAYRFWSDFSSGETLLDRQQEVAVDDNREVVDLLIDQIEFCDVLILNKCDLVDENVLIELETVLRSLQPRAKLIRSKRGQVDPAELLNTGLFDFEAASQSAGWIQEMAKEHHTPETEEYGISSFVYERAQPFHPERLMSWMSEWPEAIVRAKGIVWLATRNDMAQNFSQAGPSIQFGPAGKWMAALPEEERMELLLDDPSLAQSWHEPFGDRVNKIVFIGLRLDREAITGELDRCLLSPDELKMEWHLFHDEFPNQPDMQ</sequence>
<evidence type="ECO:0000256" key="4">
    <source>
        <dbReference type="ARBA" id="ARBA00034320"/>
    </source>
</evidence>
<dbReference type="InterPro" id="IPR051927">
    <property type="entry name" value="Zn_Chap_cDPG_Synth"/>
</dbReference>
<dbReference type="InterPro" id="IPR036627">
    <property type="entry name" value="CobW-likC_sf"/>
</dbReference>
<dbReference type="Gene3D" id="3.40.50.300">
    <property type="entry name" value="P-loop containing nucleotide triphosphate hydrolases"/>
    <property type="match status" value="1"/>
</dbReference>
<feature type="domain" description="CobW C-terminal" evidence="6">
    <location>
        <begin position="260"/>
        <end position="375"/>
    </location>
</feature>
<comment type="caution">
    <text evidence="7">The sequence shown here is derived from an EMBL/GenBank/DDBJ whole genome shotgun (WGS) entry which is preliminary data.</text>
</comment>
<dbReference type="PANTHER" id="PTHR43603:SF3">
    <property type="entry name" value="ZINC CHAPERONE YCIC"/>
    <property type="match status" value="1"/>
</dbReference>
<comment type="similarity">
    <text evidence="4">Belongs to the SIMIBI class G3E GTPase family. ZNG1 subfamily.</text>
</comment>
<reference evidence="7 8" key="1">
    <citation type="submission" date="2023-03" db="EMBL/GenBank/DDBJ databases">
        <title>Draft genome sequence of the bacteria which degrade cell wall of Tricholomamatutake.</title>
        <authorList>
            <person name="Konishi Y."/>
            <person name="Fukuta Y."/>
            <person name="Shirasaka N."/>
        </authorList>
    </citation>
    <scope>NUCLEOTIDE SEQUENCE [LARGE SCALE GENOMIC DNA]</scope>
    <source>
        <strain evidence="8">mu1</strain>
    </source>
</reference>
<evidence type="ECO:0000256" key="3">
    <source>
        <dbReference type="ARBA" id="ARBA00023186"/>
    </source>
</evidence>
<keyword evidence="1" id="KW-0547">Nucleotide-binding</keyword>
<gene>
    <name evidence="7" type="primary">yciC</name>
    <name evidence="7" type="ORF">MU1_53110</name>
</gene>
<dbReference type="EMBL" id="BSSQ01000024">
    <property type="protein sequence ID" value="GLX70963.1"/>
    <property type="molecule type" value="Genomic_DNA"/>
</dbReference>
<evidence type="ECO:0000256" key="5">
    <source>
        <dbReference type="ARBA" id="ARBA00049117"/>
    </source>
</evidence>
<evidence type="ECO:0000313" key="8">
    <source>
        <dbReference type="Proteomes" id="UP001157114"/>
    </source>
</evidence>
<dbReference type="Gene3D" id="3.30.1220.10">
    <property type="entry name" value="CobW-like, C-terminal domain"/>
    <property type="match status" value="1"/>
</dbReference>
<dbReference type="InterPro" id="IPR011629">
    <property type="entry name" value="CobW-like_C"/>
</dbReference>
<protein>
    <submittedName>
        <fullName evidence="7">Metal chaperone YciC</fullName>
    </submittedName>
</protein>
<organism evidence="7 8">
    <name type="scientific">Paenibacillus glycanilyticus</name>
    <dbReference type="NCBI Taxonomy" id="126569"/>
    <lineage>
        <taxon>Bacteria</taxon>
        <taxon>Bacillati</taxon>
        <taxon>Bacillota</taxon>
        <taxon>Bacilli</taxon>
        <taxon>Bacillales</taxon>
        <taxon>Paenibacillaceae</taxon>
        <taxon>Paenibacillus</taxon>
    </lineage>
</organism>
<dbReference type="Proteomes" id="UP001157114">
    <property type="component" value="Unassembled WGS sequence"/>
</dbReference>
<evidence type="ECO:0000313" key="7">
    <source>
        <dbReference type="EMBL" id="GLX70963.1"/>
    </source>
</evidence>
<dbReference type="CDD" id="cd03112">
    <property type="entry name" value="CobW-like"/>
    <property type="match status" value="1"/>
</dbReference>
<dbReference type="SUPFAM" id="SSF52540">
    <property type="entry name" value="P-loop containing nucleoside triphosphate hydrolases"/>
    <property type="match status" value="1"/>
</dbReference>
<evidence type="ECO:0000259" key="6">
    <source>
        <dbReference type="SMART" id="SM00833"/>
    </source>
</evidence>
<name>A0ABQ6GJE4_9BACL</name>
<dbReference type="InterPro" id="IPR003495">
    <property type="entry name" value="CobW/HypB/UreG_nucleotide-bd"/>
</dbReference>
<dbReference type="Pfam" id="PF07683">
    <property type="entry name" value="CobW_C"/>
    <property type="match status" value="1"/>
</dbReference>
<comment type="catalytic activity">
    <reaction evidence="5">
        <text>GTP + H2O = GDP + phosphate + H(+)</text>
        <dbReference type="Rhea" id="RHEA:19669"/>
        <dbReference type="ChEBI" id="CHEBI:15377"/>
        <dbReference type="ChEBI" id="CHEBI:15378"/>
        <dbReference type="ChEBI" id="CHEBI:37565"/>
        <dbReference type="ChEBI" id="CHEBI:43474"/>
        <dbReference type="ChEBI" id="CHEBI:58189"/>
    </reaction>
    <physiologicalReaction direction="left-to-right" evidence="5">
        <dbReference type="Rhea" id="RHEA:19670"/>
    </physiologicalReaction>
</comment>
<evidence type="ECO:0000256" key="2">
    <source>
        <dbReference type="ARBA" id="ARBA00022801"/>
    </source>
</evidence>
<dbReference type="InterPro" id="IPR027417">
    <property type="entry name" value="P-loop_NTPase"/>
</dbReference>
<accession>A0ABQ6GJE4</accession>
<proteinExistence type="inferred from homology"/>
<keyword evidence="3" id="KW-0143">Chaperone</keyword>
<keyword evidence="2" id="KW-0378">Hydrolase</keyword>
<dbReference type="Pfam" id="PF02492">
    <property type="entry name" value="cobW"/>
    <property type="match status" value="1"/>
</dbReference>
<keyword evidence="8" id="KW-1185">Reference proteome</keyword>
<dbReference type="PANTHER" id="PTHR43603">
    <property type="entry name" value="COBW DOMAIN-CONTAINING PROTEIN DDB_G0274527"/>
    <property type="match status" value="1"/>
</dbReference>
<dbReference type="SMART" id="SM00833">
    <property type="entry name" value="CobW_C"/>
    <property type="match status" value="1"/>
</dbReference>
<evidence type="ECO:0000256" key="1">
    <source>
        <dbReference type="ARBA" id="ARBA00022741"/>
    </source>
</evidence>